<dbReference type="PIRSF" id="PIRSF000505">
    <property type="entry name" value="EPSPS"/>
    <property type="match status" value="1"/>
</dbReference>
<evidence type="ECO:0000256" key="2">
    <source>
        <dbReference type="ARBA" id="ARBA00009948"/>
    </source>
</evidence>
<comment type="catalytic activity">
    <reaction evidence="6">
        <text>3-phosphoshikimate + phosphoenolpyruvate = 5-O-(1-carboxyvinyl)-3-phosphoshikimate + phosphate</text>
        <dbReference type="Rhea" id="RHEA:21256"/>
        <dbReference type="ChEBI" id="CHEBI:43474"/>
        <dbReference type="ChEBI" id="CHEBI:57701"/>
        <dbReference type="ChEBI" id="CHEBI:58702"/>
        <dbReference type="ChEBI" id="CHEBI:145989"/>
        <dbReference type="EC" id="2.5.1.19"/>
    </reaction>
    <physiologicalReaction direction="left-to-right" evidence="6">
        <dbReference type="Rhea" id="RHEA:21257"/>
    </physiologicalReaction>
</comment>
<evidence type="ECO:0000313" key="10">
    <source>
        <dbReference type="EMBL" id="HGQ63648.1"/>
    </source>
</evidence>
<keyword evidence="3 7" id="KW-0028">Amino-acid biosynthesis</keyword>
<comment type="similarity">
    <text evidence="2 7">Belongs to the EPSP synthase family.</text>
</comment>
<feature type="binding site" evidence="7">
    <location>
        <position position="25"/>
    </location>
    <ligand>
        <name>3-phosphoshikimate</name>
        <dbReference type="ChEBI" id="CHEBI:145989"/>
    </ligand>
</feature>
<evidence type="ECO:0000259" key="8">
    <source>
        <dbReference type="Pfam" id="PF00275"/>
    </source>
</evidence>
<organism evidence="10">
    <name type="scientific">Ignisphaera aggregans</name>
    <dbReference type="NCBI Taxonomy" id="334771"/>
    <lineage>
        <taxon>Archaea</taxon>
        <taxon>Thermoproteota</taxon>
        <taxon>Thermoprotei</taxon>
        <taxon>Desulfurococcales</taxon>
        <taxon>Desulfurococcaceae</taxon>
        <taxon>Ignisphaera</taxon>
    </lineage>
</organism>
<comment type="pathway">
    <text evidence="1">Metabolic intermediate biosynthesis; chorismate biosynthesis; chorismate from D-erythrose 4-phosphate and phosphoenolpyruvate: step 6/7.</text>
</comment>
<feature type="binding site" evidence="7">
    <location>
        <position position="181"/>
    </location>
    <ligand>
        <name>3-phosphoshikimate</name>
        <dbReference type="ChEBI" id="CHEBI:145989"/>
    </ligand>
</feature>
<dbReference type="PANTHER" id="PTHR21090:SF5">
    <property type="entry name" value="PENTAFUNCTIONAL AROM POLYPEPTIDE"/>
    <property type="match status" value="1"/>
</dbReference>
<feature type="binding site" evidence="7">
    <location>
        <position position="156"/>
    </location>
    <ligand>
        <name>3-phosphoshikimate</name>
        <dbReference type="ChEBI" id="CHEBI:145989"/>
    </ligand>
</feature>
<dbReference type="InterPro" id="IPR013792">
    <property type="entry name" value="RNA3'P_cycl/enolpyr_Trfase_a/b"/>
</dbReference>
<dbReference type="SUPFAM" id="SSF55205">
    <property type="entry name" value="EPT/RTPC-like"/>
    <property type="match status" value="1"/>
</dbReference>
<comment type="subunit">
    <text evidence="7">Monomer.</text>
</comment>
<accession>A0A7C4NLP5</accession>
<dbReference type="EC" id="2.5.1.19" evidence="7"/>
<dbReference type="PANTHER" id="PTHR21090">
    <property type="entry name" value="AROM/DEHYDROQUINATE SYNTHASE"/>
    <property type="match status" value="1"/>
</dbReference>
<feature type="binding site" evidence="7">
    <location>
        <position position="155"/>
    </location>
    <ligand>
        <name>3-phosphoshikimate</name>
        <dbReference type="ChEBI" id="CHEBI:145989"/>
    </ligand>
</feature>
<evidence type="ECO:0000256" key="6">
    <source>
        <dbReference type="ARBA" id="ARBA00044633"/>
    </source>
</evidence>
<dbReference type="EMBL" id="DTBD01000003">
    <property type="protein sequence ID" value="HGQ63648.1"/>
    <property type="molecule type" value="Genomic_DNA"/>
</dbReference>
<feature type="binding site" evidence="7">
    <location>
        <position position="369"/>
    </location>
    <ligand>
        <name>phosphoenolpyruvate</name>
        <dbReference type="ChEBI" id="CHEBI:58702"/>
    </ligand>
</feature>
<keyword evidence="4 7" id="KW-0808">Transferase</keyword>
<proteinExistence type="inferred from homology"/>
<comment type="function">
    <text evidence="7">Catalyzes the transfer of the enolpyruvyl moiety of phosphoenolpyruvate (PEP) to the 5-hydroxyl of shikimate-3-phosphate (S3P) to produce enolpyruvyl shikimate-3-phosphate and inorganic phosphate.</text>
</comment>
<name>A0A7C4NLP5_9CREN</name>
<feature type="binding site" evidence="7">
    <location>
        <position position="21"/>
    </location>
    <ligand>
        <name>3-phosphoshikimate</name>
        <dbReference type="ChEBI" id="CHEBI:145989"/>
    </ligand>
</feature>
<dbReference type="AlphaFoldDB" id="A0A7C4NLP5"/>
<comment type="caution">
    <text evidence="10">The sequence shown here is derived from an EMBL/GenBank/DDBJ whole genome shotgun (WGS) entry which is preliminary data.</text>
</comment>
<evidence type="ECO:0000256" key="7">
    <source>
        <dbReference type="HAMAP-Rule" id="MF_00210"/>
    </source>
</evidence>
<dbReference type="UniPathway" id="UPA00053">
    <property type="reaction ID" value="UER00089"/>
</dbReference>
<comment type="caution">
    <text evidence="7">Lacks conserved residue(s) required for the propagation of feature annotation.</text>
</comment>
<dbReference type="PROSITE" id="PS00104">
    <property type="entry name" value="EPSP_SYNTHASE_1"/>
    <property type="match status" value="1"/>
</dbReference>
<gene>
    <name evidence="7" type="primary">aroA</name>
    <name evidence="10" type="ORF">ENU08_00135</name>
    <name evidence="9" type="ORF">ENU41_03460</name>
</gene>
<dbReference type="InterPro" id="IPR023193">
    <property type="entry name" value="EPSP_synthase_CS"/>
</dbReference>
<feature type="binding site" evidence="7">
    <location>
        <position position="154"/>
    </location>
    <ligand>
        <name>3-phosphoshikimate</name>
        <dbReference type="ChEBI" id="CHEBI:145989"/>
    </ligand>
</feature>
<dbReference type="CDD" id="cd01556">
    <property type="entry name" value="EPSP_synthase"/>
    <property type="match status" value="1"/>
</dbReference>
<feature type="binding site" evidence="7">
    <location>
        <position position="324"/>
    </location>
    <ligand>
        <name>3-phosphoshikimate</name>
        <dbReference type="ChEBI" id="CHEBI:145989"/>
    </ligand>
</feature>
<keyword evidence="5 7" id="KW-0057">Aromatic amino acid biosynthesis</keyword>
<dbReference type="HAMAP" id="MF_00210">
    <property type="entry name" value="EPSP_synth"/>
    <property type="match status" value="1"/>
</dbReference>
<dbReference type="InterPro" id="IPR006264">
    <property type="entry name" value="EPSP_synthase"/>
</dbReference>
<dbReference type="InterPro" id="IPR001986">
    <property type="entry name" value="Enolpyruvate_Tfrase_dom"/>
</dbReference>
<protein>
    <recommendedName>
        <fullName evidence="7">3-phosphoshikimate 1-carboxyvinyltransferase</fullName>
        <ecNumber evidence="7">2.5.1.19</ecNumber>
    </recommendedName>
    <alternativeName>
        <fullName evidence="7">5-enolpyruvylshikimate-3-phosphate synthase</fullName>
        <shortName evidence="7">EPSP synthase</shortName>
        <shortName evidence="7">EPSPS</shortName>
    </alternativeName>
</protein>
<evidence type="ECO:0000256" key="1">
    <source>
        <dbReference type="ARBA" id="ARBA00004811"/>
    </source>
</evidence>
<feature type="binding site" evidence="7">
    <location>
        <position position="113"/>
    </location>
    <ligand>
        <name>phosphoenolpyruvate</name>
        <dbReference type="ChEBI" id="CHEBI:58702"/>
    </ligand>
</feature>
<feature type="active site" description="Proton acceptor" evidence="7">
    <location>
        <position position="297"/>
    </location>
</feature>
<dbReference type="PROSITE" id="PS00885">
    <property type="entry name" value="EPSP_SYNTHASE_2"/>
    <property type="match status" value="1"/>
</dbReference>
<evidence type="ECO:0000313" key="9">
    <source>
        <dbReference type="EMBL" id="HGQ35719.1"/>
    </source>
</evidence>
<dbReference type="EMBL" id="DTCK01000019">
    <property type="protein sequence ID" value="HGQ35719.1"/>
    <property type="molecule type" value="Genomic_DNA"/>
</dbReference>
<sequence>MKAVIQPSRVQGSIEAPQSKSYAIRYIFSSTLAPIELWDLMLSRDVEAAIEAVKALNIERYGGIFRRRREGLRIVKEYLYLGGSATTLRMFIPIALVVGGRITVDGDETLRRRPITALVEALNGKGVRFSSTLLPTTIEGKLRDTYVEISGSESSQYISGFMVAFAVAGGGTIKIKPPIVSKSYIHLTASVLKQIGVDVSIAGNRIDIDVGGELVEYRGRVPGDYLLASFYVASALLTGGSIEIKGLPPPAADIMDHAIIEIYKVAGAYSEYTGGVWCAKASDSYKGVEVDVEDSPDLALSIIPLAAVAKKLTTIKGAARLRIKESDRISSIVQVLRSFGIDVEANRDNIWINGGEPREAEIECPNDHRVAMMVAPIALRSGGTVNKAECVDKSNPFFWRDLVFLGGRIDLV</sequence>
<keyword evidence="7" id="KW-0963">Cytoplasm</keyword>
<comment type="subcellular location">
    <subcellularLocation>
        <location evidence="7">Cytoplasm</location>
    </subcellularLocation>
</comment>
<dbReference type="GO" id="GO:0008652">
    <property type="term" value="P:amino acid biosynthetic process"/>
    <property type="evidence" value="ECO:0007669"/>
    <property type="project" value="UniProtKB-KW"/>
</dbReference>
<dbReference type="GO" id="GO:0009073">
    <property type="term" value="P:aromatic amino acid family biosynthetic process"/>
    <property type="evidence" value="ECO:0007669"/>
    <property type="project" value="UniProtKB-KW"/>
</dbReference>
<feature type="binding site" evidence="7">
    <location>
        <position position="156"/>
    </location>
    <ligand>
        <name>phosphoenolpyruvate</name>
        <dbReference type="ChEBI" id="CHEBI:58702"/>
    </ligand>
</feature>
<evidence type="ECO:0000256" key="3">
    <source>
        <dbReference type="ARBA" id="ARBA00022605"/>
    </source>
</evidence>
<feature type="binding site" evidence="7">
    <location>
        <position position="20"/>
    </location>
    <ligand>
        <name>3-phosphoshikimate</name>
        <dbReference type="ChEBI" id="CHEBI:145989"/>
    </ligand>
</feature>
<dbReference type="GO" id="GO:0003866">
    <property type="term" value="F:3-phosphoshikimate 1-carboxyvinyltransferase activity"/>
    <property type="evidence" value="ECO:0007669"/>
    <property type="project" value="UniProtKB-UniRule"/>
</dbReference>
<evidence type="ECO:0000256" key="5">
    <source>
        <dbReference type="ARBA" id="ARBA00023141"/>
    </source>
</evidence>
<reference evidence="10" key="1">
    <citation type="journal article" date="2020" name="mSystems">
        <title>Genome- and Community-Level Interaction Insights into Carbon Utilization and Element Cycling Functions of Hydrothermarchaeota in Hydrothermal Sediment.</title>
        <authorList>
            <person name="Zhou Z."/>
            <person name="Liu Y."/>
            <person name="Xu W."/>
            <person name="Pan J."/>
            <person name="Luo Z.H."/>
            <person name="Li M."/>
        </authorList>
    </citation>
    <scope>NUCLEOTIDE SEQUENCE [LARGE SCALE GENOMIC DNA]</scope>
    <source>
        <strain evidence="10">SpSt-637</strain>
        <strain evidence="9">SpSt-667</strain>
    </source>
</reference>
<feature type="domain" description="Enolpyruvate transferase" evidence="8">
    <location>
        <begin position="6"/>
        <end position="402"/>
    </location>
</feature>
<dbReference type="InterPro" id="IPR036968">
    <property type="entry name" value="Enolpyruvate_Tfrase_sf"/>
</dbReference>
<dbReference type="Gene3D" id="3.65.10.10">
    <property type="entry name" value="Enolpyruvate transferase domain"/>
    <property type="match status" value="2"/>
</dbReference>
<evidence type="ECO:0000256" key="4">
    <source>
        <dbReference type="ARBA" id="ARBA00022679"/>
    </source>
</evidence>
<feature type="binding site" evidence="7">
    <location>
        <position position="297"/>
    </location>
    <ligand>
        <name>3-phosphoshikimate</name>
        <dbReference type="ChEBI" id="CHEBI:145989"/>
    </ligand>
</feature>
<dbReference type="Pfam" id="PF00275">
    <property type="entry name" value="EPSP_synthase"/>
    <property type="match status" value="1"/>
</dbReference>
<feature type="binding site" evidence="7">
    <location>
        <position position="20"/>
    </location>
    <ligand>
        <name>phosphoenolpyruvate</name>
        <dbReference type="ChEBI" id="CHEBI:58702"/>
    </ligand>
</feature>
<feature type="binding site" evidence="7">
    <location>
        <position position="328"/>
    </location>
    <ligand>
        <name>phosphoenolpyruvate</name>
        <dbReference type="ChEBI" id="CHEBI:58702"/>
    </ligand>
</feature>
<dbReference type="GO" id="GO:0005737">
    <property type="term" value="C:cytoplasm"/>
    <property type="evidence" value="ECO:0007669"/>
    <property type="project" value="UniProtKB-SubCell"/>
</dbReference>
<dbReference type="GO" id="GO:0009423">
    <property type="term" value="P:chorismate biosynthetic process"/>
    <property type="evidence" value="ECO:0007669"/>
    <property type="project" value="UniProtKB-UniRule"/>
</dbReference>
<feature type="binding site" evidence="7">
    <location>
        <position position="393"/>
    </location>
    <ligand>
        <name>phosphoenolpyruvate</name>
        <dbReference type="ChEBI" id="CHEBI:58702"/>
    </ligand>
</feature>